<evidence type="ECO:0000313" key="3">
    <source>
        <dbReference type="Proteomes" id="UP000826656"/>
    </source>
</evidence>
<feature type="compositionally biased region" description="Basic and acidic residues" evidence="1">
    <location>
        <begin position="64"/>
        <end position="82"/>
    </location>
</feature>
<accession>A0ABQ7WJK4</accession>
<evidence type="ECO:0000256" key="1">
    <source>
        <dbReference type="SAM" id="MobiDB-lite"/>
    </source>
</evidence>
<organism evidence="2 3">
    <name type="scientific">Solanum tuberosum</name>
    <name type="common">Potato</name>
    <dbReference type="NCBI Taxonomy" id="4113"/>
    <lineage>
        <taxon>Eukaryota</taxon>
        <taxon>Viridiplantae</taxon>
        <taxon>Streptophyta</taxon>
        <taxon>Embryophyta</taxon>
        <taxon>Tracheophyta</taxon>
        <taxon>Spermatophyta</taxon>
        <taxon>Magnoliopsida</taxon>
        <taxon>eudicotyledons</taxon>
        <taxon>Gunneridae</taxon>
        <taxon>Pentapetalae</taxon>
        <taxon>asterids</taxon>
        <taxon>lamiids</taxon>
        <taxon>Solanales</taxon>
        <taxon>Solanaceae</taxon>
        <taxon>Solanoideae</taxon>
        <taxon>Solaneae</taxon>
        <taxon>Solanum</taxon>
    </lineage>
</organism>
<proteinExistence type="predicted"/>
<feature type="compositionally biased region" description="Basic and acidic residues" evidence="1">
    <location>
        <begin position="125"/>
        <end position="139"/>
    </location>
</feature>
<name>A0ABQ7WJK4_SOLTU</name>
<dbReference type="Proteomes" id="UP000826656">
    <property type="component" value="Unassembled WGS sequence"/>
</dbReference>
<comment type="caution">
    <text evidence="2">The sequence shown here is derived from an EMBL/GenBank/DDBJ whole genome shotgun (WGS) entry which is preliminary data.</text>
</comment>
<feature type="region of interest" description="Disordered" evidence="1">
    <location>
        <begin position="21"/>
        <end position="148"/>
    </location>
</feature>
<gene>
    <name evidence="2" type="ORF">KY290_000534</name>
</gene>
<sequence>MAAVPVALSIFHLWPLLPPPKRRRRNYKPIPSGSSRAHCGGTGQSRLGGGFRSYGYDRQGGRGSSDDFHRQEGFRRYTDREIAPSSANETDDCGAAKKTSAAFVPSSGRRFDRRGSFESNDSDSDSDRWTKRKEEEGGRRFASGGGAFNSLRERRGGLLGLWGGLWVYGLKEWSNG</sequence>
<reference evidence="2 3" key="1">
    <citation type="journal article" date="2021" name="bioRxiv">
        <title>Chromosome-scale and haplotype-resolved genome assembly of a tetraploid potato cultivar.</title>
        <authorList>
            <person name="Sun H."/>
            <person name="Jiao W.-B."/>
            <person name="Krause K."/>
            <person name="Campoy J.A."/>
            <person name="Goel M."/>
            <person name="Folz-Donahue K."/>
            <person name="Kukat C."/>
            <person name="Huettel B."/>
            <person name="Schneeberger K."/>
        </authorList>
    </citation>
    <scope>NUCLEOTIDE SEQUENCE [LARGE SCALE GENOMIC DNA]</scope>
    <source>
        <strain evidence="2">SolTubOtavaFocal</strain>
        <tissue evidence="2">Leaves</tissue>
    </source>
</reference>
<dbReference type="EMBL" id="JAIVGD010000001">
    <property type="protein sequence ID" value="KAH0780936.1"/>
    <property type="molecule type" value="Genomic_DNA"/>
</dbReference>
<feature type="compositionally biased region" description="Gly residues" evidence="1">
    <location>
        <begin position="40"/>
        <end position="52"/>
    </location>
</feature>
<keyword evidence="3" id="KW-1185">Reference proteome</keyword>
<protein>
    <submittedName>
        <fullName evidence="2">Uncharacterized protein</fullName>
    </submittedName>
</protein>
<evidence type="ECO:0000313" key="2">
    <source>
        <dbReference type="EMBL" id="KAH0780936.1"/>
    </source>
</evidence>